<dbReference type="InterPro" id="IPR027417">
    <property type="entry name" value="P-loop_NTPase"/>
</dbReference>
<comment type="caution">
    <text evidence="1">The sequence shown here is derived from an EMBL/GenBank/DDBJ whole genome shotgun (WGS) entry which is preliminary data.</text>
</comment>
<reference evidence="1" key="1">
    <citation type="journal article" date="2014" name="Front. Microbiol.">
        <title>High frequency of phylogenetically diverse reductive dehalogenase-homologous genes in deep subseafloor sedimentary metagenomes.</title>
        <authorList>
            <person name="Kawai M."/>
            <person name="Futagami T."/>
            <person name="Toyoda A."/>
            <person name="Takaki Y."/>
            <person name="Nishi S."/>
            <person name="Hori S."/>
            <person name="Arai W."/>
            <person name="Tsubouchi T."/>
            <person name="Morono Y."/>
            <person name="Uchiyama I."/>
            <person name="Ito T."/>
            <person name="Fujiyama A."/>
            <person name="Inagaki F."/>
            <person name="Takami H."/>
        </authorList>
    </citation>
    <scope>NUCLEOTIDE SEQUENCE</scope>
    <source>
        <strain evidence="1">Expedition CK06-06</strain>
    </source>
</reference>
<dbReference type="EMBL" id="BART01013310">
    <property type="protein sequence ID" value="GAG75982.1"/>
    <property type="molecule type" value="Genomic_DNA"/>
</dbReference>
<sequence>GSGKVLDDLIEYVYNDKRCKLLLIGDTAQLPPVGLEISPALDPLVLEGYGMKVREGFLDEVVRQSENSGILYNATEIRKLLVKKSFDIPSVKHENFTDITRLSGEDLVDELTSSYDREGIENSIVVVRSNKMANRYNQGIRNKILWREEEVSTGDFLMVVKNNYFWLQENESVGFIANGDIIEILKINGYQERYGFRFADMILKLKDYADIEFEAKVLLDTIHVEAASMSNEANQKKHPE</sequence>
<protein>
    <submittedName>
        <fullName evidence="1">Uncharacterized protein</fullName>
    </submittedName>
</protein>
<evidence type="ECO:0000313" key="1">
    <source>
        <dbReference type="EMBL" id="GAG75982.1"/>
    </source>
</evidence>
<feature type="non-terminal residue" evidence="1">
    <location>
        <position position="1"/>
    </location>
</feature>
<name>X1B3X5_9ZZZZ</name>
<dbReference type="AlphaFoldDB" id="X1B3X5"/>
<accession>X1B3X5</accession>
<organism evidence="1">
    <name type="scientific">marine sediment metagenome</name>
    <dbReference type="NCBI Taxonomy" id="412755"/>
    <lineage>
        <taxon>unclassified sequences</taxon>
        <taxon>metagenomes</taxon>
        <taxon>ecological metagenomes</taxon>
    </lineage>
</organism>
<gene>
    <name evidence="1" type="ORF">S01H4_27290</name>
</gene>
<feature type="non-terminal residue" evidence="1">
    <location>
        <position position="240"/>
    </location>
</feature>
<proteinExistence type="predicted"/>
<dbReference type="SUPFAM" id="SSF52540">
    <property type="entry name" value="P-loop containing nucleoside triphosphate hydrolases"/>
    <property type="match status" value="1"/>
</dbReference>